<keyword evidence="3" id="KW-1185">Reference proteome</keyword>
<dbReference type="SUPFAM" id="SSF51735">
    <property type="entry name" value="NAD(P)-binding Rossmann-fold domains"/>
    <property type="match status" value="1"/>
</dbReference>
<dbReference type="CDD" id="cd24146">
    <property type="entry name" value="nat-AmDH_N_like"/>
    <property type="match status" value="1"/>
</dbReference>
<dbReference type="RefSeq" id="WP_135444678.1">
    <property type="nucleotide sequence ID" value="NZ_SRLE01000009.1"/>
</dbReference>
<reference evidence="2 3" key="1">
    <citation type="submission" date="2019-04" db="EMBL/GenBank/DDBJ databases">
        <title>Taxonomy of novel Haliea sp. from mangrove soil of West Coast of India.</title>
        <authorList>
            <person name="Verma A."/>
            <person name="Kumar P."/>
            <person name="Krishnamurthi S."/>
        </authorList>
    </citation>
    <scope>NUCLEOTIDE SEQUENCE [LARGE SCALE GENOMIC DNA]</scope>
    <source>
        <strain evidence="2 3">SAOS-164</strain>
    </source>
</reference>
<dbReference type="EMBL" id="SRLE01000009">
    <property type="protein sequence ID" value="TGD72502.1"/>
    <property type="molecule type" value="Genomic_DNA"/>
</dbReference>
<feature type="domain" description="2,4-diaminopentanoate dehydrogenase C-terminal" evidence="1">
    <location>
        <begin position="206"/>
        <end position="339"/>
    </location>
</feature>
<dbReference type="Proteomes" id="UP000298050">
    <property type="component" value="Unassembled WGS sequence"/>
</dbReference>
<evidence type="ECO:0000313" key="2">
    <source>
        <dbReference type="EMBL" id="TGD72502.1"/>
    </source>
</evidence>
<proteinExistence type="predicted"/>
<evidence type="ECO:0000313" key="3">
    <source>
        <dbReference type="Proteomes" id="UP000298050"/>
    </source>
</evidence>
<comment type="caution">
    <text evidence="2">The sequence shown here is derived from an EMBL/GenBank/DDBJ whole genome shotgun (WGS) entry which is preliminary data.</text>
</comment>
<dbReference type="Pfam" id="PF19328">
    <property type="entry name" value="DAP_DH_C"/>
    <property type="match status" value="1"/>
</dbReference>
<dbReference type="AlphaFoldDB" id="A0A4Z0LYT2"/>
<dbReference type="InterPro" id="IPR045760">
    <property type="entry name" value="DAP_DH_C"/>
</dbReference>
<accession>A0A4Z0LYT2</accession>
<sequence>MGTTQQPLRVVQWATGNIGLRSMREVIRHPDMQLVGALTYNPDKAGRDAGELCGEAEAGVPMTTDREAIHALGADCVLYMPRVVDIDDLVRFAEAGTNIVSICMELYDGGSGLEPADRARLAEACARGGASVYGTGSSPGFITDIFPYALLSLQRQVDFYQIEEFGNMSRRDSPGMLFDQIGFGRPMDPDAYPTPRLSSAPTAFAPIARAAGWEIDEWRTVTGFAAARSDAWTICGDVKAGTVGARRLVKSGYMDGVERVRFAQVMYITTDLDPDWNVGETGWRVTLRGDASLEIDLKFPVSLDELGDYTPALTANPPVNAIPFVCAAPPGLLRTADLPPLVTAGPAAFAAQ</sequence>
<evidence type="ECO:0000259" key="1">
    <source>
        <dbReference type="Pfam" id="PF19328"/>
    </source>
</evidence>
<name>A0A4Z0LYT2_9GAMM</name>
<organism evidence="2 3">
    <name type="scientific">Mangrovimicrobium sediminis</name>
    <dbReference type="NCBI Taxonomy" id="2562682"/>
    <lineage>
        <taxon>Bacteria</taxon>
        <taxon>Pseudomonadati</taxon>
        <taxon>Pseudomonadota</taxon>
        <taxon>Gammaproteobacteria</taxon>
        <taxon>Cellvibrionales</taxon>
        <taxon>Halieaceae</taxon>
        <taxon>Mangrovimicrobium</taxon>
    </lineage>
</organism>
<dbReference type="InterPro" id="IPR036291">
    <property type="entry name" value="NAD(P)-bd_dom_sf"/>
</dbReference>
<dbReference type="OrthoDB" id="9767616at2"/>
<dbReference type="Gene3D" id="3.40.50.720">
    <property type="entry name" value="NAD(P)-binding Rossmann-like Domain"/>
    <property type="match status" value="1"/>
</dbReference>
<gene>
    <name evidence="2" type="ORF">E4634_13295</name>
</gene>
<protein>
    <submittedName>
        <fullName evidence="2">Dihydrodipicolinate reductase</fullName>
    </submittedName>
</protein>